<evidence type="ECO:0000256" key="5">
    <source>
        <dbReference type="SAM" id="Phobius"/>
    </source>
</evidence>
<feature type="transmembrane region" description="Helical" evidence="5">
    <location>
        <begin position="26"/>
        <end position="57"/>
    </location>
</feature>
<dbReference type="AlphaFoldDB" id="A0A6G8QBF3"/>
<evidence type="ECO:0000256" key="3">
    <source>
        <dbReference type="ARBA" id="ARBA00022989"/>
    </source>
</evidence>
<dbReference type="EMBL" id="CP045119">
    <property type="protein sequence ID" value="QIN83627.1"/>
    <property type="molecule type" value="Genomic_DNA"/>
</dbReference>
<protein>
    <submittedName>
        <fullName evidence="6">Energy-coupling factor transporter transmembrane protein EcfT</fullName>
    </submittedName>
</protein>
<dbReference type="CDD" id="cd16914">
    <property type="entry name" value="EcfT"/>
    <property type="match status" value="1"/>
</dbReference>
<dbReference type="Pfam" id="PF02361">
    <property type="entry name" value="CbiQ"/>
    <property type="match status" value="1"/>
</dbReference>
<reference evidence="6 7" key="1">
    <citation type="submission" date="2019-10" db="EMBL/GenBank/DDBJ databases">
        <title>Rubrobacter sp nov SCSIO 52090 isolated from a deep-sea sediment in the South China Sea.</title>
        <authorList>
            <person name="Chen R.W."/>
        </authorList>
    </citation>
    <scope>NUCLEOTIDE SEQUENCE [LARGE SCALE GENOMIC DNA]</scope>
    <source>
        <strain evidence="6 7">SCSIO 52909</strain>
    </source>
</reference>
<evidence type="ECO:0000313" key="6">
    <source>
        <dbReference type="EMBL" id="QIN83627.1"/>
    </source>
</evidence>
<sequence>MTAVRGVGQFYPVGSPLHALDPRAKVVATAVLVAGLFFVDSAAGFLVAGTVTALLVAVSRVPLRAFVGLLRPVAFIVALTFLFQVLFLREGATLFQWGFVEVHEGGLRMGLLLAARLLILVTTAGLLTATTAPVALTDGIEDLLSPLKRLRFPAHEVAMMMTIALRFIPTLGQEAQKISRAQAARGADFTSGGPIARAKSFVPILVPLTVGAFRRADELAEAMESRGYRGGRGRVRYRELSFRVRDALALVLAVLAVGTAALL</sequence>
<proteinExistence type="predicted"/>
<dbReference type="PANTHER" id="PTHR33514:SF13">
    <property type="entry name" value="PROTEIN ABCI12, CHLOROPLASTIC"/>
    <property type="match status" value="1"/>
</dbReference>
<keyword evidence="4 5" id="KW-0472">Membrane</keyword>
<feature type="transmembrane region" description="Helical" evidence="5">
    <location>
        <begin position="109"/>
        <end position="132"/>
    </location>
</feature>
<feature type="transmembrane region" description="Helical" evidence="5">
    <location>
        <begin position="69"/>
        <end position="88"/>
    </location>
</feature>
<dbReference type="InterPro" id="IPR003339">
    <property type="entry name" value="ABC/ECF_trnsptr_transmembrane"/>
</dbReference>
<evidence type="ECO:0000256" key="1">
    <source>
        <dbReference type="ARBA" id="ARBA00004141"/>
    </source>
</evidence>
<dbReference type="RefSeq" id="WP_166177107.1">
    <property type="nucleotide sequence ID" value="NZ_CP045119.1"/>
</dbReference>
<evidence type="ECO:0000313" key="7">
    <source>
        <dbReference type="Proteomes" id="UP000501452"/>
    </source>
</evidence>
<name>A0A6G8QBF3_9ACTN</name>
<keyword evidence="3 5" id="KW-1133">Transmembrane helix</keyword>
<organism evidence="6 7">
    <name type="scientific">Rubrobacter tropicus</name>
    <dbReference type="NCBI Taxonomy" id="2653851"/>
    <lineage>
        <taxon>Bacteria</taxon>
        <taxon>Bacillati</taxon>
        <taxon>Actinomycetota</taxon>
        <taxon>Rubrobacteria</taxon>
        <taxon>Rubrobacterales</taxon>
        <taxon>Rubrobacteraceae</taxon>
        <taxon>Rubrobacter</taxon>
    </lineage>
</organism>
<comment type="subcellular location">
    <subcellularLocation>
        <location evidence="1">Membrane</location>
        <topology evidence="1">Multi-pass membrane protein</topology>
    </subcellularLocation>
</comment>
<dbReference type="Proteomes" id="UP000501452">
    <property type="component" value="Chromosome"/>
</dbReference>
<keyword evidence="2 5" id="KW-0812">Transmembrane</keyword>
<dbReference type="PANTHER" id="PTHR33514">
    <property type="entry name" value="PROTEIN ABCI12, CHLOROPLASTIC"/>
    <property type="match status" value="1"/>
</dbReference>
<accession>A0A6G8QBF3</accession>
<evidence type="ECO:0000256" key="2">
    <source>
        <dbReference type="ARBA" id="ARBA00022692"/>
    </source>
</evidence>
<dbReference type="GO" id="GO:0005886">
    <property type="term" value="C:plasma membrane"/>
    <property type="evidence" value="ECO:0007669"/>
    <property type="project" value="TreeGrafter"/>
</dbReference>
<feature type="transmembrane region" description="Helical" evidence="5">
    <location>
        <begin position="242"/>
        <end position="262"/>
    </location>
</feature>
<keyword evidence="7" id="KW-1185">Reference proteome</keyword>
<evidence type="ECO:0000256" key="4">
    <source>
        <dbReference type="ARBA" id="ARBA00023136"/>
    </source>
</evidence>
<dbReference type="KEGG" id="rub:GBA63_14025"/>
<gene>
    <name evidence="6" type="ORF">GBA63_14025</name>
</gene>